<evidence type="ECO:0000313" key="1">
    <source>
        <dbReference type="EMBL" id="KYC40806.1"/>
    </source>
</evidence>
<dbReference type="Proteomes" id="UP000076925">
    <property type="component" value="Unassembled WGS sequence"/>
</dbReference>
<gene>
    <name evidence="1" type="ORF">WA1_24595</name>
</gene>
<reference evidence="1 2" key="1">
    <citation type="journal article" date="2013" name="Genome Biol. Evol.">
        <title>Genomes of Stigonematalean cyanobacteria (subsection V) and the evolution of oxygenic photosynthesis from prokaryotes to plastids.</title>
        <authorList>
            <person name="Dagan T."/>
            <person name="Roettger M."/>
            <person name="Stucken K."/>
            <person name="Landan G."/>
            <person name="Koch R."/>
            <person name="Major P."/>
            <person name="Gould S.B."/>
            <person name="Goremykin V.V."/>
            <person name="Rippka R."/>
            <person name="Tandeau de Marsac N."/>
            <person name="Gugger M."/>
            <person name="Lockhart P.J."/>
            <person name="Allen J.F."/>
            <person name="Brune I."/>
            <person name="Maus I."/>
            <person name="Puhler A."/>
            <person name="Martin W.F."/>
        </authorList>
    </citation>
    <scope>NUCLEOTIDE SEQUENCE [LARGE SCALE GENOMIC DNA]</scope>
    <source>
        <strain evidence="1 2">PCC 7110</strain>
    </source>
</reference>
<dbReference type="EMBL" id="ANNX02000026">
    <property type="protein sequence ID" value="KYC40806.1"/>
    <property type="molecule type" value="Genomic_DNA"/>
</dbReference>
<name>A0A139X801_9CYAN</name>
<organism evidence="1 2">
    <name type="scientific">Scytonema hofmannii PCC 7110</name>
    <dbReference type="NCBI Taxonomy" id="128403"/>
    <lineage>
        <taxon>Bacteria</taxon>
        <taxon>Bacillati</taxon>
        <taxon>Cyanobacteriota</taxon>
        <taxon>Cyanophyceae</taxon>
        <taxon>Nostocales</taxon>
        <taxon>Scytonemataceae</taxon>
        <taxon>Scytonema</taxon>
    </lineage>
</organism>
<dbReference type="AlphaFoldDB" id="A0A139X801"/>
<keyword evidence="2" id="KW-1185">Reference proteome</keyword>
<protein>
    <recommendedName>
        <fullName evidence="3">NurA domain-containing protein</fullName>
    </recommendedName>
</protein>
<dbReference type="OrthoDB" id="255198at2"/>
<accession>A0A139X801</accession>
<comment type="caution">
    <text evidence="1">The sequence shown here is derived from an EMBL/GenBank/DDBJ whole genome shotgun (WGS) entry which is preliminary data.</text>
</comment>
<dbReference type="RefSeq" id="WP_017739884.1">
    <property type="nucleotide sequence ID" value="NZ_KQ976354.1"/>
</dbReference>
<dbReference type="STRING" id="128403.WA1_24595"/>
<sequence>MTNNKNEFWQKNNFRLEPWANNYDSSIDIEELALSESEVDPTVETADWTKFSRERSRSGCFATSQSTLPERLIFIDGRRRIDATLIGGSRNTIAYGAFGTIAVGAVLVDRTTSTATCSQFNIRRIIGFGGNQQAPETIIPCPLGTKAQLIYEPVDPYVENNPNVPKNLVQNTMLKTEALLAAQQFALDPDTLIIRDGRLPYNSVNFTVGYVKTMHKNYLSEKYAALLWELKPGERTPIFLIKEQNRPHWSWYLKSGHAQTSCDRFGYHNLHGIVRLELSSDIPLTTAQTIADQTAYLIPEYASHPYKDPRAPQNLTPVGALERELGRRMGDAILIKRRVQNFLASVGVLS</sequence>
<dbReference type="SUPFAM" id="SSF53098">
    <property type="entry name" value="Ribonuclease H-like"/>
    <property type="match status" value="1"/>
</dbReference>
<dbReference type="InterPro" id="IPR012337">
    <property type="entry name" value="RNaseH-like_sf"/>
</dbReference>
<evidence type="ECO:0008006" key="3">
    <source>
        <dbReference type="Google" id="ProtNLM"/>
    </source>
</evidence>
<proteinExistence type="predicted"/>
<evidence type="ECO:0000313" key="2">
    <source>
        <dbReference type="Proteomes" id="UP000076925"/>
    </source>
</evidence>